<dbReference type="RefSeq" id="XP_006685040.1">
    <property type="nucleotide sequence ID" value="XM_006684977.1"/>
</dbReference>
<dbReference type="Gene3D" id="1.10.418.10">
    <property type="entry name" value="Calponin-like domain"/>
    <property type="match status" value="2"/>
</dbReference>
<dbReference type="GO" id="GO:0007010">
    <property type="term" value="P:cytoskeleton organization"/>
    <property type="evidence" value="ECO:0007669"/>
    <property type="project" value="UniProtKB-ARBA"/>
</dbReference>
<dbReference type="eggNOG" id="KOG0517">
    <property type="taxonomic scope" value="Eukaryota"/>
</dbReference>
<dbReference type="KEGG" id="cten:18250207"/>
<evidence type="ECO:0000259" key="1">
    <source>
        <dbReference type="PROSITE" id="PS50021"/>
    </source>
</evidence>
<proteinExistence type="predicted"/>
<dbReference type="SMART" id="SM00033">
    <property type="entry name" value="CH"/>
    <property type="match status" value="2"/>
</dbReference>
<dbReference type="PANTHER" id="PTHR11915">
    <property type="entry name" value="SPECTRIN/FILAMIN RELATED CYTOSKELETAL PROTEIN"/>
    <property type="match status" value="1"/>
</dbReference>
<dbReference type="AlphaFoldDB" id="G3B0A4"/>
<feature type="domain" description="Calponin-homology (CH)" evidence="1">
    <location>
        <begin position="145"/>
        <end position="249"/>
    </location>
</feature>
<dbReference type="GeneID" id="18250207"/>
<dbReference type="EMBL" id="GL996514">
    <property type="protein sequence ID" value="EGV65354.1"/>
    <property type="molecule type" value="Genomic_DNA"/>
</dbReference>
<dbReference type="HOGENOM" id="CLU_434105_0_0_1"/>
<dbReference type="InterPro" id="IPR036872">
    <property type="entry name" value="CH_dom_sf"/>
</dbReference>
<dbReference type="InterPro" id="IPR001715">
    <property type="entry name" value="CH_dom"/>
</dbReference>
<gene>
    <name evidence="2" type="ORF">CANTEDRAFT_92575</name>
</gene>
<accession>G3B0A4</accession>
<evidence type="ECO:0000313" key="2">
    <source>
        <dbReference type="EMBL" id="EGV65354.1"/>
    </source>
</evidence>
<dbReference type="SUPFAM" id="SSF47576">
    <property type="entry name" value="Calponin-homology domain, CH-domain"/>
    <property type="match status" value="1"/>
</dbReference>
<reference evidence="2 3" key="1">
    <citation type="journal article" date="2011" name="Proc. Natl. Acad. Sci. U.S.A.">
        <title>Comparative genomics of xylose-fermenting fungi for enhanced biofuel production.</title>
        <authorList>
            <person name="Wohlbach D.J."/>
            <person name="Kuo A."/>
            <person name="Sato T.K."/>
            <person name="Potts K.M."/>
            <person name="Salamov A.A."/>
            <person name="LaButti K.M."/>
            <person name="Sun H."/>
            <person name="Clum A."/>
            <person name="Pangilinan J.L."/>
            <person name="Lindquist E.A."/>
            <person name="Lucas S."/>
            <person name="Lapidus A."/>
            <person name="Jin M."/>
            <person name="Gunawan C."/>
            <person name="Balan V."/>
            <person name="Dale B.E."/>
            <person name="Jeffries T.W."/>
            <person name="Zinkel R."/>
            <person name="Barry K.W."/>
            <person name="Grigoriev I.V."/>
            <person name="Gasch A.P."/>
        </authorList>
    </citation>
    <scope>NUCLEOTIDE SEQUENCE [LARGE SCALE GENOMIC DNA]</scope>
    <source>
        <strain evidence="3">ATCC 10573 / BCRC 21748 / CBS 615 / JCM 9827 / NBRC 10315 / NRRL Y-1498 / VKM Y-70</strain>
    </source>
</reference>
<feature type="domain" description="Calponin-homology (CH)" evidence="1">
    <location>
        <begin position="17"/>
        <end position="131"/>
    </location>
</feature>
<organism evidence="3">
    <name type="scientific">Candida tenuis (strain ATCC 10573 / BCRC 21748 / CBS 615 / JCM 9827 / NBRC 10315 / NRRL Y-1498 / VKM Y-70)</name>
    <name type="common">Yeast</name>
    <name type="synonym">Yamadazyma tenuis</name>
    <dbReference type="NCBI Taxonomy" id="590646"/>
    <lineage>
        <taxon>Eukaryota</taxon>
        <taxon>Fungi</taxon>
        <taxon>Dikarya</taxon>
        <taxon>Ascomycota</taxon>
        <taxon>Saccharomycotina</taxon>
        <taxon>Pichiomycetes</taxon>
        <taxon>Debaryomycetaceae</taxon>
        <taxon>Yamadazyma</taxon>
    </lineage>
</organism>
<dbReference type="STRING" id="590646.G3B0A4"/>
<protein>
    <recommendedName>
        <fullName evidence="1">Calponin-homology (CH) domain-containing protein</fullName>
    </recommendedName>
</protein>
<evidence type="ECO:0000313" key="3">
    <source>
        <dbReference type="Proteomes" id="UP000000707"/>
    </source>
</evidence>
<dbReference type="PROSITE" id="PS50021">
    <property type="entry name" value="CH"/>
    <property type="match status" value="2"/>
</dbReference>
<dbReference type="Pfam" id="PF00307">
    <property type="entry name" value="CH"/>
    <property type="match status" value="1"/>
</dbReference>
<sequence>MSSILRFKVGQVPEWVNKQHKTMLRWINSKLNLQLTDLSKDLGDGLVLIQLTNVIIAEMDLEKTDLKLYFLKPLYTNPKLPIQKMENVNDFLEFIRIVLKINTTSISSESIIDGNLKLILGLTWSLFIFSTTSSIGLMNDGNSIIQIKQIVLKWVNSKYKYKEICNFDRDWSLEISAPDSVLWSILKSYVPSSKLIRLGDSKLQNMKSILQFANELGVPKLADVEDFKTLVPDEKCILFFILEWFKFFEMGNFDEQLQPEPNEENFADETYDEVLVRMADIIKNKFEYETDSLKFSNKITSIRKKLDDVPSYFDEELFEVLSEWDKEAKSIIDSKFLARFKDNEDFVELTDILHHKMGSLLDNLKEYEEVGQMIAKLTYKDMKKLENLYNETTTSLKSINDKFELGVTSRLTFDALDLKFSKVSSLQKQETDQIKEFLEKILNNEVICKLNGYLVKIEEYLTQSGDKLDSLVNEFEKYIQFIHKVDYYVRNLNFTVSPSNLKYIETFASTTDTDIEAKYVNFKNQLLKFDSKLITNELEFSLILEELTGESLNKAYIKSFIKLVPIKLLNLSFNDSDFSLVLESDDDDSEIDNSKLIFETQRRRVGSQLGNDKVYDLADFFNKFEDGLKF</sequence>
<dbReference type="Proteomes" id="UP000000707">
    <property type="component" value="Unassembled WGS sequence"/>
</dbReference>
<keyword evidence="3" id="KW-1185">Reference proteome</keyword>
<name>G3B0A4_CANTC</name>
<dbReference type="OrthoDB" id="10017054at2759"/>